<dbReference type="InterPro" id="IPR013087">
    <property type="entry name" value="Znf_C2H2_type"/>
</dbReference>
<evidence type="ECO:0000256" key="5">
    <source>
        <dbReference type="SAM" id="MobiDB-lite"/>
    </source>
</evidence>
<evidence type="ECO:0000313" key="8">
    <source>
        <dbReference type="Proteomes" id="UP000759537"/>
    </source>
</evidence>
<keyword evidence="1" id="KW-0479">Metal-binding</keyword>
<protein>
    <recommendedName>
        <fullName evidence="6">C2H2-type domain-containing protein</fullName>
    </recommendedName>
</protein>
<organism evidence="7 8">
    <name type="scientific">Russula ochroleuca</name>
    <dbReference type="NCBI Taxonomy" id="152965"/>
    <lineage>
        <taxon>Eukaryota</taxon>
        <taxon>Fungi</taxon>
        <taxon>Dikarya</taxon>
        <taxon>Basidiomycota</taxon>
        <taxon>Agaricomycotina</taxon>
        <taxon>Agaricomycetes</taxon>
        <taxon>Russulales</taxon>
        <taxon>Russulaceae</taxon>
        <taxon>Russula</taxon>
    </lineage>
</organism>
<evidence type="ECO:0000256" key="3">
    <source>
        <dbReference type="ARBA" id="ARBA00022833"/>
    </source>
</evidence>
<evidence type="ECO:0000256" key="2">
    <source>
        <dbReference type="ARBA" id="ARBA00022771"/>
    </source>
</evidence>
<dbReference type="GO" id="GO:0000981">
    <property type="term" value="F:DNA-binding transcription factor activity, RNA polymerase II-specific"/>
    <property type="evidence" value="ECO:0007669"/>
    <property type="project" value="TreeGrafter"/>
</dbReference>
<feature type="region of interest" description="Disordered" evidence="5">
    <location>
        <begin position="148"/>
        <end position="188"/>
    </location>
</feature>
<dbReference type="SMART" id="SM00355">
    <property type="entry name" value="ZnF_C2H2"/>
    <property type="match status" value="3"/>
</dbReference>
<keyword evidence="2 4" id="KW-0863">Zinc-finger</keyword>
<reference evidence="7" key="1">
    <citation type="submission" date="2019-10" db="EMBL/GenBank/DDBJ databases">
        <authorList>
            <consortium name="DOE Joint Genome Institute"/>
            <person name="Kuo A."/>
            <person name="Miyauchi S."/>
            <person name="Kiss E."/>
            <person name="Drula E."/>
            <person name="Kohler A."/>
            <person name="Sanchez-Garcia M."/>
            <person name="Andreopoulos B."/>
            <person name="Barry K.W."/>
            <person name="Bonito G."/>
            <person name="Buee M."/>
            <person name="Carver A."/>
            <person name="Chen C."/>
            <person name="Cichocki N."/>
            <person name="Clum A."/>
            <person name="Culley D."/>
            <person name="Crous P.W."/>
            <person name="Fauchery L."/>
            <person name="Girlanda M."/>
            <person name="Hayes R."/>
            <person name="Keri Z."/>
            <person name="LaButti K."/>
            <person name="Lipzen A."/>
            <person name="Lombard V."/>
            <person name="Magnuson J."/>
            <person name="Maillard F."/>
            <person name="Morin E."/>
            <person name="Murat C."/>
            <person name="Nolan M."/>
            <person name="Ohm R."/>
            <person name="Pangilinan J."/>
            <person name="Pereira M."/>
            <person name="Perotto S."/>
            <person name="Peter M."/>
            <person name="Riley R."/>
            <person name="Sitrit Y."/>
            <person name="Stielow B."/>
            <person name="Szollosi G."/>
            <person name="Zifcakova L."/>
            <person name="Stursova M."/>
            <person name="Spatafora J.W."/>
            <person name="Tedersoo L."/>
            <person name="Vaario L.-M."/>
            <person name="Yamada A."/>
            <person name="Yan M."/>
            <person name="Wang P."/>
            <person name="Xu J."/>
            <person name="Bruns T."/>
            <person name="Baldrian P."/>
            <person name="Vilgalys R."/>
            <person name="Henrissat B."/>
            <person name="Grigoriev I.V."/>
            <person name="Hibbett D."/>
            <person name="Nagy L.G."/>
            <person name="Martin F.M."/>
        </authorList>
    </citation>
    <scope>NUCLEOTIDE SEQUENCE</scope>
    <source>
        <strain evidence="7">Prilba</strain>
    </source>
</reference>
<reference evidence="7" key="2">
    <citation type="journal article" date="2020" name="Nat. Commun.">
        <title>Large-scale genome sequencing of mycorrhizal fungi provides insights into the early evolution of symbiotic traits.</title>
        <authorList>
            <person name="Miyauchi S."/>
            <person name="Kiss E."/>
            <person name="Kuo A."/>
            <person name="Drula E."/>
            <person name="Kohler A."/>
            <person name="Sanchez-Garcia M."/>
            <person name="Morin E."/>
            <person name="Andreopoulos B."/>
            <person name="Barry K.W."/>
            <person name="Bonito G."/>
            <person name="Buee M."/>
            <person name="Carver A."/>
            <person name="Chen C."/>
            <person name="Cichocki N."/>
            <person name="Clum A."/>
            <person name="Culley D."/>
            <person name="Crous P.W."/>
            <person name="Fauchery L."/>
            <person name="Girlanda M."/>
            <person name="Hayes R.D."/>
            <person name="Keri Z."/>
            <person name="LaButti K."/>
            <person name="Lipzen A."/>
            <person name="Lombard V."/>
            <person name="Magnuson J."/>
            <person name="Maillard F."/>
            <person name="Murat C."/>
            <person name="Nolan M."/>
            <person name="Ohm R.A."/>
            <person name="Pangilinan J."/>
            <person name="Pereira M.F."/>
            <person name="Perotto S."/>
            <person name="Peter M."/>
            <person name="Pfister S."/>
            <person name="Riley R."/>
            <person name="Sitrit Y."/>
            <person name="Stielow J.B."/>
            <person name="Szollosi G."/>
            <person name="Zifcakova L."/>
            <person name="Stursova M."/>
            <person name="Spatafora J.W."/>
            <person name="Tedersoo L."/>
            <person name="Vaario L.M."/>
            <person name="Yamada A."/>
            <person name="Yan M."/>
            <person name="Wang P."/>
            <person name="Xu J."/>
            <person name="Bruns T."/>
            <person name="Baldrian P."/>
            <person name="Vilgalys R."/>
            <person name="Dunand C."/>
            <person name="Henrissat B."/>
            <person name="Grigoriev I.V."/>
            <person name="Hibbett D."/>
            <person name="Nagy L.G."/>
            <person name="Martin F.M."/>
        </authorList>
    </citation>
    <scope>NUCLEOTIDE SEQUENCE</scope>
    <source>
        <strain evidence="7">Prilba</strain>
    </source>
</reference>
<evidence type="ECO:0000256" key="4">
    <source>
        <dbReference type="PROSITE-ProRule" id="PRU00042"/>
    </source>
</evidence>
<dbReference type="EMBL" id="WHVB01000003">
    <property type="protein sequence ID" value="KAF8484853.1"/>
    <property type="molecule type" value="Genomic_DNA"/>
</dbReference>
<feature type="domain" description="C2H2-type" evidence="6">
    <location>
        <begin position="418"/>
        <end position="445"/>
    </location>
</feature>
<dbReference type="GO" id="GO:0000978">
    <property type="term" value="F:RNA polymerase II cis-regulatory region sequence-specific DNA binding"/>
    <property type="evidence" value="ECO:0007669"/>
    <property type="project" value="TreeGrafter"/>
</dbReference>
<dbReference type="PROSITE" id="PS00028">
    <property type="entry name" value="ZINC_FINGER_C2H2_1"/>
    <property type="match status" value="1"/>
</dbReference>
<dbReference type="OrthoDB" id="8117402at2759"/>
<dbReference type="InterPro" id="IPR036236">
    <property type="entry name" value="Znf_C2H2_sf"/>
</dbReference>
<feature type="domain" description="C2H2-type" evidence="6">
    <location>
        <begin position="388"/>
        <end position="417"/>
    </location>
</feature>
<dbReference type="SUPFAM" id="SSF57667">
    <property type="entry name" value="beta-beta-alpha zinc fingers"/>
    <property type="match status" value="1"/>
</dbReference>
<name>A0A9P5N2N9_9AGAM</name>
<dbReference type="AlphaFoldDB" id="A0A9P5N2N9"/>
<evidence type="ECO:0000256" key="1">
    <source>
        <dbReference type="ARBA" id="ARBA00022723"/>
    </source>
</evidence>
<dbReference type="PROSITE" id="PS50157">
    <property type="entry name" value="ZINC_FINGER_C2H2_2"/>
    <property type="match status" value="2"/>
</dbReference>
<accession>A0A9P5N2N9</accession>
<evidence type="ECO:0000259" key="6">
    <source>
        <dbReference type="PROSITE" id="PS50157"/>
    </source>
</evidence>
<keyword evidence="8" id="KW-1185">Reference proteome</keyword>
<dbReference type="PANTHER" id="PTHR23235">
    <property type="entry name" value="KRUEPPEL-LIKE TRANSCRIPTION FACTOR"/>
    <property type="match status" value="1"/>
</dbReference>
<comment type="caution">
    <text evidence="7">The sequence shown here is derived from an EMBL/GenBank/DDBJ whole genome shotgun (WGS) entry which is preliminary data.</text>
</comment>
<proteinExistence type="predicted"/>
<dbReference type="Proteomes" id="UP000759537">
    <property type="component" value="Unassembled WGS sequence"/>
</dbReference>
<sequence>MYYTISTTPPGSSALAFQASASTPLLAPPFDNSNGLQSNAYITSYSGTLSSHRETQVGLGILFGSSDSLSHVDSFVIPVDDDLVLEDQPPFLDSPRPPALTALSPAGALRLRCSPAPEDDFCVVDADLNASTSTFSIRDWIIHASSSPATSDALRGSPTAPDQCELKPDAPDASPRPSDTRVNFNSPGASLAVPGASVGINPAIPAASQTRSPLTNTDDPHGSMETVFLRVVEHICFSHVTHVSAIACLSPGQTLISRKDYASPGVSELPSLQSPDVMFARPDIGRGPGRLFAPSMEAPRELASNSTFNVGMTLMSPRNILSSNVFSNGLLVSPDTPVFNMHEGVSESDLQRRANRYRRRYPGRSLDRHWLLKYAGKLNKDGKAMADYRCYISGCAQVNKRRDHIIVHICSHVNERPFACRHCHMTFLRRNECKRHEAGHSGLKPFVCRFCPPPAARFARQDLLTRHARRAHGMTPRDQREMFQQTPEMAAWLAENGPVQKRARMAPLRPRTSREACSG</sequence>
<evidence type="ECO:0000313" key="7">
    <source>
        <dbReference type="EMBL" id="KAF8484853.1"/>
    </source>
</evidence>
<dbReference type="GO" id="GO:0008270">
    <property type="term" value="F:zinc ion binding"/>
    <property type="evidence" value="ECO:0007669"/>
    <property type="project" value="UniProtKB-KW"/>
</dbReference>
<keyword evidence="3" id="KW-0862">Zinc</keyword>
<dbReference type="Gene3D" id="3.30.160.60">
    <property type="entry name" value="Classic Zinc Finger"/>
    <property type="match status" value="2"/>
</dbReference>
<dbReference type="PANTHER" id="PTHR23235:SF120">
    <property type="entry name" value="KRUPPEL-LIKE FACTOR 15"/>
    <property type="match status" value="1"/>
</dbReference>
<gene>
    <name evidence="7" type="ORF">DFH94DRAFT_716465</name>
</gene>